<dbReference type="Proteomes" id="UP001056120">
    <property type="component" value="Linkage Group LG29"/>
</dbReference>
<comment type="caution">
    <text evidence="1">The sequence shown here is derived from an EMBL/GenBank/DDBJ whole genome shotgun (WGS) entry which is preliminary data.</text>
</comment>
<sequence>MNLVRWILRIRGAEGKFWETNASSEGSGDDEEHKQIKGVTSRKSGPRKGKSKPSSFLDGTLESALRRYSRRSDAGGPTATYQNHHNKKSKDSKKDMRLHAETRSGLDKENDPSRVNFLNDDDMIWKNNQNVVEDHDETYASMHNPDDGCGVNQVLNRELCLDTSLEVNSDQSNKTKTFCSGSDEEGVRITLACMQSLNDVQTLSAWEKWQIHPHKIDWPNVWGATEIVGDDPMGGDMLLTLRTMEVEDVSTEHIKDLCSLYRSHPANNDCGAGGSFFDDNNILLGILHKWGESLQQIRHEDVIEPALGLNSGEVGLDIQSDPEEEIVHKKRKKKNQKGGGKKSKRMIEEEVRQEDHIMDGSNGGMNRKKYKIWSSRNRKPEKNLPLTKHFFRGGSIPPSQQLLGFPEFRVGKEGKRMKGKKDENTKQRQRNPVGEFYTTAAEIEEKLSATVGNINSTDDNRKLLNSQVDNEGFTTVKRKKVGFRGNGQGMRIPLEDHRNIIHRNFVNPGHHGRRRDPGSVQVKDRNIHQSKDNKDQLESYQNKGNGEASNRMEENITGESKQTLHLHTEDTPLVPPERVKTRKPVISVIETSNRFNLLDEEGNTIEENGENNESGNNDAGIPKSLNAGWIKR</sequence>
<evidence type="ECO:0000313" key="1">
    <source>
        <dbReference type="EMBL" id="KAI3675002.1"/>
    </source>
</evidence>
<reference evidence="2" key="1">
    <citation type="journal article" date="2022" name="Mol. Ecol. Resour.">
        <title>The genomes of chicory, endive, great burdock and yacon provide insights into Asteraceae palaeo-polyploidization history and plant inulin production.</title>
        <authorList>
            <person name="Fan W."/>
            <person name="Wang S."/>
            <person name="Wang H."/>
            <person name="Wang A."/>
            <person name="Jiang F."/>
            <person name="Liu H."/>
            <person name="Zhao H."/>
            <person name="Xu D."/>
            <person name="Zhang Y."/>
        </authorList>
    </citation>
    <scope>NUCLEOTIDE SEQUENCE [LARGE SCALE GENOMIC DNA]</scope>
    <source>
        <strain evidence="2">cv. Yunnan</strain>
    </source>
</reference>
<evidence type="ECO:0000313" key="2">
    <source>
        <dbReference type="Proteomes" id="UP001056120"/>
    </source>
</evidence>
<accession>A0ACB8XTK7</accession>
<gene>
    <name evidence="1" type="ORF">L1987_84582</name>
</gene>
<protein>
    <submittedName>
        <fullName evidence="1">Uncharacterized protein</fullName>
    </submittedName>
</protein>
<reference evidence="1 2" key="2">
    <citation type="journal article" date="2022" name="Mol. Ecol. Resour.">
        <title>The genomes of chicory, endive, great burdock and yacon provide insights into Asteraceae paleo-polyploidization history and plant inulin production.</title>
        <authorList>
            <person name="Fan W."/>
            <person name="Wang S."/>
            <person name="Wang H."/>
            <person name="Wang A."/>
            <person name="Jiang F."/>
            <person name="Liu H."/>
            <person name="Zhao H."/>
            <person name="Xu D."/>
            <person name="Zhang Y."/>
        </authorList>
    </citation>
    <scope>NUCLEOTIDE SEQUENCE [LARGE SCALE GENOMIC DNA]</scope>
    <source>
        <strain evidence="2">cv. Yunnan</strain>
        <tissue evidence="1">Leaves</tissue>
    </source>
</reference>
<organism evidence="1 2">
    <name type="scientific">Smallanthus sonchifolius</name>
    <dbReference type="NCBI Taxonomy" id="185202"/>
    <lineage>
        <taxon>Eukaryota</taxon>
        <taxon>Viridiplantae</taxon>
        <taxon>Streptophyta</taxon>
        <taxon>Embryophyta</taxon>
        <taxon>Tracheophyta</taxon>
        <taxon>Spermatophyta</taxon>
        <taxon>Magnoliopsida</taxon>
        <taxon>eudicotyledons</taxon>
        <taxon>Gunneridae</taxon>
        <taxon>Pentapetalae</taxon>
        <taxon>asterids</taxon>
        <taxon>campanulids</taxon>
        <taxon>Asterales</taxon>
        <taxon>Asteraceae</taxon>
        <taxon>Asteroideae</taxon>
        <taxon>Heliantheae alliance</taxon>
        <taxon>Millerieae</taxon>
        <taxon>Smallanthus</taxon>
    </lineage>
</organism>
<dbReference type="EMBL" id="CM042046">
    <property type="protein sequence ID" value="KAI3675002.1"/>
    <property type="molecule type" value="Genomic_DNA"/>
</dbReference>
<proteinExistence type="predicted"/>
<name>A0ACB8XTK7_9ASTR</name>
<keyword evidence="2" id="KW-1185">Reference proteome</keyword>